<evidence type="ECO:0000313" key="7">
    <source>
        <dbReference type="Proteomes" id="UP000198875"/>
    </source>
</evidence>
<dbReference type="OrthoDB" id="3212503at2"/>
<evidence type="ECO:0000256" key="4">
    <source>
        <dbReference type="PROSITE-ProRule" id="PRU00335"/>
    </source>
</evidence>
<name>A0A0U0W5G8_MYCBE</name>
<dbReference type="Gene3D" id="1.10.357.10">
    <property type="entry name" value="Tetracycline Repressor, domain 2"/>
    <property type="match status" value="1"/>
</dbReference>
<dbReference type="AlphaFoldDB" id="A0A0U0W5G8"/>
<organism evidence="6 7">
    <name type="scientific">Mycobacterium bohemicum DSM 44277</name>
    <dbReference type="NCBI Taxonomy" id="1236609"/>
    <lineage>
        <taxon>Bacteria</taxon>
        <taxon>Bacillati</taxon>
        <taxon>Actinomycetota</taxon>
        <taxon>Actinomycetes</taxon>
        <taxon>Mycobacteriales</taxon>
        <taxon>Mycobacteriaceae</taxon>
        <taxon>Mycobacterium</taxon>
    </lineage>
</organism>
<dbReference type="InterPro" id="IPR050109">
    <property type="entry name" value="HTH-type_TetR-like_transc_reg"/>
</dbReference>
<keyword evidence="1" id="KW-0805">Transcription regulation</keyword>
<keyword evidence="3" id="KW-0804">Transcription</keyword>
<dbReference type="GO" id="GO:0000976">
    <property type="term" value="F:transcription cis-regulatory region binding"/>
    <property type="evidence" value="ECO:0007669"/>
    <property type="project" value="TreeGrafter"/>
</dbReference>
<dbReference type="SUPFAM" id="SSF46689">
    <property type="entry name" value="Homeodomain-like"/>
    <property type="match status" value="1"/>
</dbReference>
<dbReference type="InterPro" id="IPR009057">
    <property type="entry name" value="Homeodomain-like_sf"/>
</dbReference>
<reference evidence="6 7" key="1">
    <citation type="submission" date="2015-03" db="EMBL/GenBank/DDBJ databases">
        <authorList>
            <person name="Murphy D."/>
        </authorList>
    </citation>
    <scope>NUCLEOTIDE SEQUENCE [LARGE SCALE GENOMIC DNA]</scope>
    <source>
        <strain evidence="6 7">DSM 44277</strain>
    </source>
</reference>
<evidence type="ECO:0000313" key="6">
    <source>
        <dbReference type="EMBL" id="CPR06671.1"/>
    </source>
</evidence>
<accession>A0A0U0W5G8</accession>
<evidence type="ECO:0000256" key="1">
    <source>
        <dbReference type="ARBA" id="ARBA00023015"/>
    </source>
</evidence>
<evidence type="ECO:0000256" key="3">
    <source>
        <dbReference type="ARBA" id="ARBA00023163"/>
    </source>
</evidence>
<dbReference type="Pfam" id="PF00440">
    <property type="entry name" value="TetR_N"/>
    <property type="match status" value="1"/>
</dbReference>
<dbReference type="PROSITE" id="PS50977">
    <property type="entry name" value="HTH_TETR_2"/>
    <property type="match status" value="1"/>
</dbReference>
<keyword evidence="2 4" id="KW-0238">DNA-binding</keyword>
<dbReference type="EMBL" id="CSTD01000001">
    <property type="protein sequence ID" value="CPR06671.1"/>
    <property type="molecule type" value="Genomic_DNA"/>
</dbReference>
<gene>
    <name evidence="6" type="ORF">BN971_00830</name>
</gene>
<dbReference type="PANTHER" id="PTHR30055">
    <property type="entry name" value="HTH-TYPE TRANSCRIPTIONAL REGULATOR RUTR"/>
    <property type="match status" value="1"/>
</dbReference>
<evidence type="ECO:0000256" key="2">
    <source>
        <dbReference type="ARBA" id="ARBA00023125"/>
    </source>
</evidence>
<dbReference type="RefSeq" id="WP_085181656.1">
    <property type="nucleotide sequence ID" value="NZ_CSTD01000001.1"/>
</dbReference>
<evidence type="ECO:0000259" key="5">
    <source>
        <dbReference type="PROSITE" id="PS50977"/>
    </source>
</evidence>
<dbReference type="InterPro" id="IPR001647">
    <property type="entry name" value="HTH_TetR"/>
</dbReference>
<dbReference type="GO" id="GO:0003700">
    <property type="term" value="F:DNA-binding transcription factor activity"/>
    <property type="evidence" value="ECO:0007669"/>
    <property type="project" value="TreeGrafter"/>
</dbReference>
<protein>
    <submittedName>
        <fullName evidence="6">TetR family transcriptional regulator</fullName>
    </submittedName>
</protein>
<sequence>MRSHGWGGNTPASDEEAIERILDAADRIIAERGPAMRIADVARALGVTRQTVYRYFPGTEALKVATAMRSADGFLDHMADHLKGVTDPVVAMTEGMAFAIEQLAADNQVEFVLNQRQRGGQKVSIISDTALAFGRSMLHRYEIDWEKYGFDEAGLDELSEFCLRVLHSFLADPGRPPRGGDELRRYLTRWVGPAIAYPQIVRAMDPLRSPAPPQTRRRPVKAS</sequence>
<dbReference type="PANTHER" id="PTHR30055:SF234">
    <property type="entry name" value="HTH-TYPE TRANSCRIPTIONAL REGULATOR BETI"/>
    <property type="match status" value="1"/>
</dbReference>
<proteinExistence type="predicted"/>
<dbReference type="Proteomes" id="UP000198875">
    <property type="component" value="Unassembled WGS sequence"/>
</dbReference>
<feature type="DNA-binding region" description="H-T-H motif" evidence="4">
    <location>
        <begin position="37"/>
        <end position="56"/>
    </location>
</feature>
<dbReference type="PRINTS" id="PR00455">
    <property type="entry name" value="HTHTETR"/>
</dbReference>
<feature type="domain" description="HTH tetR-type" evidence="5">
    <location>
        <begin position="15"/>
        <end position="74"/>
    </location>
</feature>